<proteinExistence type="predicted"/>
<dbReference type="Proteomes" id="UP000542776">
    <property type="component" value="Unassembled WGS sequence"/>
</dbReference>
<comment type="caution">
    <text evidence="2">The sequence shown here is derived from an EMBL/GenBank/DDBJ whole genome shotgun (WGS) entry which is preliminary data.</text>
</comment>
<keyword evidence="3" id="KW-1185">Reference proteome</keyword>
<gene>
    <name evidence="2" type="ORF">GGR04_000660</name>
</gene>
<sequence length="65" mass="7453">MLATVLLHDRHDCKDSSLPLRHTLAAPAAACHLLDSTPFRRRRETREPHLAKSLQPPAPRHRRVM</sequence>
<name>A0A7W6EFD4_9HYPH</name>
<organism evidence="2 3">
    <name type="scientific">Aureimonas pseudogalii</name>
    <dbReference type="NCBI Taxonomy" id="1744844"/>
    <lineage>
        <taxon>Bacteria</taxon>
        <taxon>Pseudomonadati</taxon>
        <taxon>Pseudomonadota</taxon>
        <taxon>Alphaproteobacteria</taxon>
        <taxon>Hyphomicrobiales</taxon>
        <taxon>Aurantimonadaceae</taxon>
        <taxon>Aureimonas</taxon>
    </lineage>
</organism>
<reference evidence="2 3" key="1">
    <citation type="submission" date="2020-08" db="EMBL/GenBank/DDBJ databases">
        <title>Genomic Encyclopedia of Type Strains, Phase IV (KMG-IV): sequencing the most valuable type-strain genomes for metagenomic binning, comparative biology and taxonomic classification.</title>
        <authorList>
            <person name="Goeker M."/>
        </authorList>
    </citation>
    <scope>NUCLEOTIDE SEQUENCE [LARGE SCALE GENOMIC DNA]</scope>
    <source>
        <strain evidence="2 3">DSM 102238</strain>
    </source>
</reference>
<protein>
    <submittedName>
        <fullName evidence="2">Uncharacterized protein</fullName>
    </submittedName>
</protein>
<feature type="region of interest" description="Disordered" evidence="1">
    <location>
        <begin position="39"/>
        <end position="65"/>
    </location>
</feature>
<accession>A0A7W6EFD4</accession>
<dbReference type="EMBL" id="JACIEK010000001">
    <property type="protein sequence ID" value="MBB3996839.1"/>
    <property type="molecule type" value="Genomic_DNA"/>
</dbReference>
<dbReference type="AlphaFoldDB" id="A0A7W6EFD4"/>
<evidence type="ECO:0000313" key="3">
    <source>
        <dbReference type="Proteomes" id="UP000542776"/>
    </source>
</evidence>
<evidence type="ECO:0000313" key="2">
    <source>
        <dbReference type="EMBL" id="MBB3996839.1"/>
    </source>
</evidence>
<evidence type="ECO:0000256" key="1">
    <source>
        <dbReference type="SAM" id="MobiDB-lite"/>
    </source>
</evidence>